<protein>
    <submittedName>
        <fullName evidence="1">Berberine bridge enzyme-like 18</fullName>
    </submittedName>
</protein>
<accession>A0ACB8K995</accession>
<keyword evidence="2" id="KW-1185">Reference proteome</keyword>
<comment type="caution">
    <text evidence="1">The sequence shown here is derived from an EMBL/GenBank/DDBJ whole genome shotgun (WGS) entry which is preliminary data.</text>
</comment>
<evidence type="ECO:0000313" key="2">
    <source>
        <dbReference type="Proteomes" id="UP000829398"/>
    </source>
</evidence>
<sequence length="591" mass="66853">MRLQVFRQFLWLENGTTNAYELLTFQLLNVLFICVYIEDKFALLLSSELSVTSKEMKPPNFLCPKIVSLIFVLLIKFQGVAFAAENHEKFLKCLSLQSDTIAKVIYTQNNSSYSSVLKASIQNLIFSSPPNPKPLFIITPFHVSEIQAAIKCSKNNGLQIRVRSGGHDHEGLSSISDVPFIIVDLVNFSEISVDAEAKTAWVQSGASLGELNYRIAEKSQNLLAVPVGTCPGVGVGGHFSGGGYGALLRKYGMAADHIVDAHMIDAKGRFLTRESMGEDLFWAIRGSGGSSFGIIVSWKIKLVAVPPTVTVFAVPRTLEQNATRLLHKWQYIADRVHEDLFISPFLYRENSTMVCLFTSLFLGGVDRLLPLMQQSFPELGLTKEDCREMSFIESIVYLDGFKIRESINADVLINERFVKRFFIGKADFVTVPIPVEALEGAYDLFYEEDPRTYGLLVFFPYGGKMSEISESEIPFPHRAGNIYTLLYYAEWQDATDEAYQRHLNMVRKLFNYMTPYVTKNPRAAYINNRDLDIGTNNKLGHTSVQEASVWGKKYFKNNFYRLVQVKTMVDPEDFFRNEQSIPPFNLMKDEL</sequence>
<organism evidence="1 2">
    <name type="scientific">Citrus sinensis</name>
    <name type="common">Sweet orange</name>
    <name type="synonym">Citrus aurantium var. sinensis</name>
    <dbReference type="NCBI Taxonomy" id="2711"/>
    <lineage>
        <taxon>Eukaryota</taxon>
        <taxon>Viridiplantae</taxon>
        <taxon>Streptophyta</taxon>
        <taxon>Embryophyta</taxon>
        <taxon>Tracheophyta</taxon>
        <taxon>Spermatophyta</taxon>
        <taxon>Magnoliopsida</taxon>
        <taxon>eudicotyledons</taxon>
        <taxon>Gunneridae</taxon>
        <taxon>Pentapetalae</taxon>
        <taxon>rosids</taxon>
        <taxon>malvids</taxon>
        <taxon>Sapindales</taxon>
        <taxon>Rutaceae</taxon>
        <taxon>Aurantioideae</taxon>
        <taxon>Citrus</taxon>
    </lineage>
</organism>
<reference evidence="2" key="1">
    <citation type="journal article" date="2023" name="Hortic. Res.">
        <title>A chromosome-level phased genome enabling allele-level studies in sweet orange: a case study on citrus Huanglongbing tolerance.</title>
        <authorList>
            <person name="Wu B."/>
            <person name="Yu Q."/>
            <person name="Deng Z."/>
            <person name="Duan Y."/>
            <person name="Luo F."/>
            <person name="Gmitter F. Jr."/>
        </authorList>
    </citation>
    <scope>NUCLEOTIDE SEQUENCE [LARGE SCALE GENOMIC DNA]</scope>
    <source>
        <strain evidence="2">cv. Valencia</strain>
    </source>
</reference>
<proteinExistence type="predicted"/>
<name>A0ACB8K995_CITSI</name>
<gene>
    <name evidence="1" type="ORF">KPL71_014084</name>
</gene>
<evidence type="ECO:0000313" key="1">
    <source>
        <dbReference type="EMBL" id="KAH9750940.1"/>
    </source>
</evidence>
<dbReference type="EMBL" id="CM039174">
    <property type="protein sequence ID" value="KAH9750940.1"/>
    <property type="molecule type" value="Genomic_DNA"/>
</dbReference>
<dbReference type="Proteomes" id="UP000829398">
    <property type="component" value="Chromosome 5"/>
</dbReference>